<evidence type="ECO:0000256" key="6">
    <source>
        <dbReference type="ARBA" id="ARBA00023242"/>
    </source>
</evidence>
<organism evidence="9 10">
    <name type="scientific">Pieris macdunnoughi</name>
    <dbReference type="NCBI Taxonomy" id="345717"/>
    <lineage>
        <taxon>Eukaryota</taxon>
        <taxon>Metazoa</taxon>
        <taxon>Ecdysozoa</taxon>
        <taxon>Arthropoda</taxon>
        <taxon>Hexapoda</taxon>
        <taxon>Insecta</taxon>
        <taxon>Pterygota</taxon>
        <taxon>Neoptera</taxon>
        <taxon>Endopterygota</taxon>
        <taxon>Lepidoptera</taxon>
        <taxon>Glossata</taxon>
        <taxon>Ditrysia</taxon>
        <taxon>Papilionoidea</taxon>
        <taxon>Pieridae</taxon>
        <taxon>Pierinae</taxon>
        <taxon>Pieris</taxon>
    </lineage>
</organism>
<evidence type="ECO:0000313" key="9">
    <source>
        <dbReference type="EMBL" id="CAF4777166.1"/>
    </source>
</evidence>
<keyword evidence="5" id="KW-0690">Ribosome biogenesis</keyword>
<evidence type="ECO:0000256" key="1">
    <source>
        <dbReference type="ARBA" id="ARBA00003439"/>
    </source>
</evidence>
<keyword evidence="10" id="KW-1185">Reference proteome</keyword>
<dbReference type="GO" id="GO:0005730">
    <property type="term" value="C:nucleolus"/>
    <property type="evidence" value="ECO:0007669"/>
    <property type="project" value="UniProtKB-SubCell"/>
</dbReference>
<comment type="similarity">
    <text evidence="3">Belongs to the BRX1 family.</text>
</comment>
<feature type="compositionally biased region" description="Basic residues" evidence="7">
    <location>
        <begin position="347"/>
        <end position="356"/>
    </location>
</feature>
<gene>
    <name evidence="9" type="ORF">PMACD_LOCUS2132</name>
</gene>
<dbReference type="Pfam" id="PF04427">
    <property type="entry name" value="Brix"/>
    <property type="match status" value="1"/>
</dbReference>
<evidence type="ECO:0000256" key="5">
    <source>
        <dbReference type="ARBA" id="ARBA00022517"/>
    </source>
</evidence>
<evidence type="ECO:0000256" key="3">
    <source>
        <dbReference type="ARBA" id="ARBA00006369"/>
    </source>
</evidence>
<dbReference type="AlphaFoldDB" id="A0A821MZE3"/>
<sequence length="377" mass="43972">MGKIKVKKNKPKVPQIQDPKKDDNMVVLPPVRMSDDPTPKQIKWINRQRILVFAARGINHRHRHLMEDLKKLMPHHKTESKMERSKNLYVVNEISEMKNCNKCILFEGRKMRDLYLWMSNIPNGPSVKFLVENIYTMGELKMTGNCLRGSRPLLSFDPQFTKDPHYALLKELLIQIFGVPKHHPKSQPFFDHVYTFMILDNRIWFRNYQILSEDGALAEIGPRFVLNPVKIFSGSFGGATLWENPKYISPAKLRQAFAKKAGNKYEKRIEQKVLHEATKPETGYPDIEDAAFFKGDPLKKAEHVVVKEEIQDEEMKVEAEKENAESPKQPFSMKLKKTKTKPDMAIRRKQLKAKSKKISDQIKKRKQFKKKPVKPKK</sequence>
<protein>
    <recommendedName>
        <fullName evidence="4">Ribosome biogenesis protein BRX1 homolog</fullName>
    </recommendedName>
</protein>
<dbReference type="OrthoDB" id="1638493at2759"/>
<name>A0A821MZE3_9NEOP</name>
<dbReference type="Proteomes" id="UP000663880">
    <property type="component" value="Unassembled WGS sequence"/>
</dbReference>
<feature type="compositionally biased region" description="Basic and acidic residues" evidence="7">
    <location>
        <begin position="315"/>
        <end position="325"/>
    </location>
</feature>
<feature type="compositionally biased region" description="Basic residues" evidence="7">
    <location>
        <begin position="363"/>
        <end position="377"/>
    </location>
</feature>
<comment type="caution">
    <text evidence="9">The sequence shown here is derived from an EMBL/GenBank/DDBJ whole genome shotgun (WGS) entry which is preliminary data.</text>
</comment>
<comment type="function">
    <text evidence="1">Required for biogenesis of the 60S ribosomal subunit.</text>
</comment>
<accession>A0A821MZE3</accession>
<comment type="subcellular location">
    <subcellularLocation>
        <location evidence="2">Nucleus</location>
        <location evidence="2">Nucleolus</location>
    </subcellularLocation>
</comment>
<feature type="region of interest" description="Disordered" evidence="7">
    <location>
        <begin position="1"/>
        <end position="25"/>
    </location>
</feature>
<keyword evidence="6" id="KW-0539">Nucleus</keyword>
<proteinExistence type="inferred from homology"/>
<evidence type="ECO:0000313" key="10">
    <source>
        <dbReference type="Proteomes" id="UP000663880"/>
    </source>
</evidence>
<feature type="domain" description="Brix" evidence="8">
    <location>
        <begin position="48"/>
        <end position="237"/>
    </location>
</feature>
<dbReference type="EMBL" id="CAJOBZ010000004">
    <property type="protein sequence ID" value="CAF4777166.1"/>
    <property type="molecule type" value="Genomic_DNA"/>
</dbReference>
<reference evidence="9" key="1">
    <citation type="submission" date="2021-02" db="EMBL/GenBank/DDBJ databases">
        <authorList>
            <person name="Steward A R."/>
        </authorList>
    </citation>
    <scope>NUCLEOTIDE SEQUENCE</scope>
</reference>
<dbReference type="GO" id="GO:0019843">
    <property type="term" value="F:rRNA binding"/>
    <property type="evidence" value="ECO:0007669"/>
    <property type="project" value="InterPro"/>
</dbReference>
<evidence type="ECO:0000256" key="2">
    <source>
        <dbReference type="ARBA" id="ARBA00004604"/>
    </source>
</evidence>
<dbReference type="SUPFAM" id="SSF52954">
    <property type="entry name" value="Class II aaRS ABD-related"/>
    <property type="match status" value="1"/>
</dbReference>
<dbReference type="PANTHER" id="PTHR13634">
    <property type="entry name" value="RIBOSOME BIOGENESIS PROTEIN BRIX"/>
    <property type="match status" value="1"/>
</dbReference>
<dbReference type="GO" id="GO:0006364">
    <property type="term" value="P:rRNA processing"/>
    <property type="evidence" value="ECO:0007669"/>
    <property type="project" value="InterPro"/>
</dbReference>
<evidence type="ECO:0000256" key="7">
    <source>
        <dbReference type="SAM" id="MobiDB-lite"/>
    </source>
</evidence>
<dbReference type="PANTHER" id="PTHR13634:SF0">
    <property type="entry name" value="RIBOSOME BIOGENESIS PROTEIN BRX1 HOMOLOG"/>
    <property type="match status" value="1"/>
</dbReference>
<dbReference type="GO" id="GO:0000027">
    <property type="term" value="P:ribosomal large subunit assembly"/>
    <property type="evidence" value="ECO:0007669"/>
    <property type="project" value="TreeGrafter"/>
</dbReference>
<dbReference type="InterPro" id="IPR007109">
    <property type="entry name" value="Brix"/>
</dbReference>
<feature type="compositionally biased region" description="Basic residues" evidence="7">
    <location>
        <begin position="1"/>
        <end position="11"/>
    </location>
</feature>
<dbReference type="InterPro" id="IPR026532">
    <property type="entry name" value="BRX1"/>
</dbReference>
<dbReference type="SMART" id="SM00879">
    <property type="entry name" value="Brix"/>
    <property type="match status" value="1"/>
</dbReference>
<feature type="region of interest" description="Disordered" evidence="7">
    <location>
        <begin position="315"/>
        <end position="377"/>
    </location>
</feature>
<evidence type="ECO:0000259" key="8">
    <source>
        <dbReference type="PROSITE" id="PS50833"/>
    </source>
</evidence>
<evidence type="ECO:0000256" key="4">
    <source>
        <dbReference type="ARBA" id="ARBA00020522"/>
    </source>
</evidence>
<dbReference type="PROSITE" id="PS50833">
    <property type="entry name" value="BRIX"/>
    <property type="match status" value="1"/>
</dbReference>